<protein>
    <submittedName>
        <fullName evidence="6">Malonate utilization transcriptional regulator</fullName>
    </submittedName>
</protein>
<evidence type="ECO:0000256" key="4">
    <source>
        <dbReference type="ARBA" id="ARBA00023163"/>
    </source>
</evidence>
<evidence type="ECO:0000256" key="1">
    <source>
        <dbReference type="ARBA" id="ARBA00009437"/>
    </source>
</evidence>
<evidence type="ECO:0000256" key="3">
    <source>
        <dbReference type="ARBA" id="ARBA00023125"/>
    </source>
</evidence>
<feature type="domain" description="HTH lysR-type" evidence="5">
    <location>
        <begin position="19"/>
        <end position="76"/>
    </location>
</feature>
<dbReference type="Pfam" id="PF03466">
    <property type="entry name" value="LysR_substrate"/>
    <property type="match status" value="1"/>
</dbReference>
<dbReference type="InterPro" id="IPR036390">
    <property type="entry name" value="WH_DNA-bd_sf"/>
</dbReference>
<keyword evidence="2" id="KW-0805">Transcription regulation</keyword>
<evidence type="ECO:0000313" key="7">
    <source>
        <dbReference type="Proteomes" id="UP000078504"/>
    </source>
</evidence>
<evidence type="ECO:0000259" key="5">
    <source>
        <dbReference type="PROSITE" id="PS50931"/>
    </source>
</evidence>
<dbReference type="Pfam" id="PF00126">
    <property type="entry name" value="HTH_1"/>
    <property type="match status" value="1"/>
</dbReference>
<dbReference type="PANTHER" id="PTHR30346:SF0">
    <property type="entry name" value="HCA OPERON TRANSCRIPTIONAL ACTIVATOR HCAR"/>
    <property type="match status" value="1"/>
</dbReference>
<dbReference type="GO" id="GO:0003700">
    <property type="term" value="F:DNA-binding transcription factor activity"/>
    <property type="evidence" value="ECO:0007669"/>
    <property type="project" value="InterPro"/>
</dbReference>
<dbReference type="InterPro" id="IPR000847">
    <property type="entry name" value="LysR_HTH_N"/>
</dbReference>
<keyword evidence="4" id="KW-0804">Transcription</keyword>
<dbReference type="SUPFAM" id="SSF53850">
    <property type="entry name" value="Periplasmic binding protein-like II"/>
    <property type="match status" value="1"/>
</dbReference>
<gene>
    <name evidence="6" type="ORF">M977_02673</name>
</gene>
<dbReference type="PANTHER" id="PTHR30346">
    <property type="entry name" value="TRANSCRIPTIONAL DUAL REGULATOR HCAR-RELATED"/>
    <property type="match status" value="1"/>
</dbReference>
<dbReference type="InterPro" id="IPR005119">
    <property type="entry name" value="LysR_subst-bd"/>
</dbReference>
<reference evidence="6 7" key="1">
    <citation type="submission" date="2016-04" db="EMBL/GenBank/DDBJ databases">
        <title>ATOL: Assembling a taxonomically balanced genome-scale reconstruction of the evolutionary history of the Enterobacteriaceae.</title>
        <authorList>
            <person name="Plunkett G.III."/>
            <person name="Neeno-Eckwall E.C."/>
            <person name="Glasner J.D."/>
            <person name="Perna N.T."/>
        </authorList>
    </citation>
    <scope>NUCLEOTIDE SEQUENCE [LARGE SCALE GENOMIC DNA]</scope>
    <source>
        <strain evidence="6 7">ATCC 51604</strain>
    </source>
</reference>
<dbReference type="GO" id="GO:0032993">
    <property type="term" value="C:protein-DNA complex"/>
    <property type="evidence" value="ECO:0007669"/>
    <property type="project" value="TreeGrafter"/>
</dbReference>
<keyword evidence="3" id="KW-0238">DNA-binding</keyword>
<dbReference type="Proteomes" id="UP000078504">
    <property type="component" value="Unassembled WGS sequence"/>
</dbReference>
<dbReference type="AlphaFoldDB" id="A0A1B7HWT0"/>
<dbReference type="Gene3D" id="3.40.190.290">
    <property type="match status" value="1"/>
</dbReference>
<sequence length="324" mass="36024">MAISLGETFGNLMKIDAEITFRKLEIFMAFMEKGNIARTAETLGISGVSVHRALHTLEEGVRCPLFIHKGRNLVPLPSAYTLLEHSQEAVALMARGIAETRQAAGVGQGRLRIGTLYSLTLETVPRLIMGMKLRRPELEMDLTMGSNQMLLNMLEDGVLDAILISISESEIDRNRLEVLPLFHDDIFLAATSSFPLDTSKLADLRDYRDEKFVSLAEGFATYNGFQEAFHIAGFEPEIVTRVNDIFSMISLVQAGVGLALMPGRMKKVYENSVQLLKLAEPYQMQQSIAIVFARNRELDPNLLALAAEGRMYARSFIDTPNAPL</sequence>
<evidence type="ECO:0000256" key="2">
    <source>
        <dbReference type="ARBA" id="ARBA00023015"/>
    </source>
</evidence>
<proteinExistence type="inferred from homology"/>
<organism evidence="6 7">
    <name type="scientific">Buttiauxella gaviniae ATCC 51604</name>
    <dbReference type="NCBI Taxonomy" id="1354253"/>
    <lineage>
        <taxon>Bacteria</taxon>
        <taxon>Pseudomonadati</taxon>
        <taxon>Pseudomonadota</taxon>
        <taxon>Gammaproteobacteria</taxon>
        <taxon>Enterobacterales</taxon>
        <taxon>Enterobacteriaceae</taxon>
        <taxon>Buttiauxella</taxon>
    </lineage>
</organism>
<dbReference type="GO" id="GO:0003677">
    <property type="term" value="F:DNA binding"/>
    <property type="evidence" value="ECO:0007669"/>
    <property type="project" value="UniProtKB-KW"/>
</dbReference>
<dbReference type="EMBL" id="LXEP01000026">
    <property type="protein sequence ID" value="OAT20143.1"/>
    <property type="molecule type" value="Genomic_DNA"/>
</dbReference>
<comment type="similarity">
    <text evidence="1">Belongs to the LysR transcriptional regulatory family.</text>
</comment>
<name>A0A1B7HWT0_9ENTR</name>
<dbReference type="InterPro" id="IPR036388">
    <property type="entry name" value="WH-like_DNA-bd_sf"/>
</dbReference>
<dbReference type="PATRIC" id="fig|1354253.4.peg.2717"/>
<comment type="caution">
    <text evidence="6">The sequence shown here is derived from an EMBL/GenBank/DDBJ whole genome shotgun (WGS) entry which is preliminary data.</text>
</comment>
<evidence type="ECO:0000313" key="6">
    <source>
        <dbReference type="EMBL" id="OAT20143.1"/>
    </source>
</evidence>
<dbReference type="Gene3D" id="1.10.10.10">
    <property type="entry name" value="Winged helix-like DNA-binding domain superfamily/Winged helix DNA-binding domain"/>
    <property type="match status" value="1"/>
</dbReference>
<dbReference type="SUPFAM" id="SSF46785">
    <property type="entry name" value="Winged helix' DNA-binding domain"/>
    <property type="match status" value="1"/>
</dbReference>
<accession>A0A1B7HWT0</accession>
<dbReference type="PROSITE" id="PS50931">
    <property type="entry name" value="HTH_LYSR"/>
    <property type="match status" value="1"/>
</dbReference>